<dbReference type="InterPro" id="IPR008928">
    <property type="entry name" value="6-hairpin_glycosidase_sf"/>
</dbReference>
<evidence type="ECO:0000256" key="1">
    <source>
        <dbReference type="ARBA" id="ARBA00008558"/>
    </source>
</evidence>
<reference evidence="3 4" key="2">
    <citation type="submission" date="2015-02" db="EMBL/GenBank/DDBJ databases">
        <title>The complete genome of Sphingomonas hengshuiensis sp. WHSC-8 isolated from soil of Hengshui Lake.</title>
        <authorList>
            <person name="Wei S."/>
            <person name="Guo J."/>
            <person name="Su C."/>
            <person name="Wu R."/>
            <person name="Zhang Z."/>
            <person name="Liang K."/>
            <person name="Li H."/>
            <person name="Wang T."/>
            <person name="Liu H."/>
            <person name="Zhang C."/>
            <person name="Li Z."/>
            <person name="Wang Q."/>
            <person name="Meng J."/>
        </authorList>
    </citation>
    <scope>NUCLEOTIDE SEQUENCE [LARGE SCALE GENOMIC DNA]</scope>
    <source>
        <strain evidence="3 4">WHSC-8</strain>
    </source>
</reference>
<gene>
    <name evidence="3" type="ORF">TS85_08240</name>
</gene>
<dbReference type="Proteomes" id="UP000032300">
    <property type="component" value="Chromosome"/>
</dbReference>
<comment type="similarity">
    <text evidence="1">Belongs to the N-acylglucosamine 2-epimerase family.</text>
</comment>
<protein>
    <submittedName>
        <fullName evidence="3">Mannose-6-phosphate isomerase</fullName>
    </submittedName>
</protein>
<organism evidence="3 4">
    <name type="scientific">Sphingomonas hengshuiensis</name>
    <dbReference type="NCBI Taxonomy" id="1609977"/>
    <lineage>
        <taxon>Bacteria</taxon>
        <taxon>Pseudomonadati</taxon>
        <taxon>Pseudomonadota</taxon>
        <taxon>Alphaproteobacteria</taxon>
        <taxon>Sphingomonadales</taxon>
        <taxon>Sphingomonadaceae</taxon>
        <taxon>Sphingomonas</taxon>
    </lineage>
</organism>
<dbReference type="InterPro" id="IPR012341">
    <property type="entry name" value="6hp_glycosidase-like_sf"/>
</dbReference>
<keyword evidence="4" id="KW-1185">Reference proteome</keyword>
<evidence type="ECO:0000313" key="4">
    <source>
        <dbReference type="Proteomes" id="UP000032300"/>
    </source>
</evidence>
<dbReference type="KEGG" id="sphi:TS85_08240"/>
<keyword evidence="2 3" id="KW-0413">Isomerase</keyword>
<dbReference type="InterPro" id="IPR010819">
    <property type="entry name" value="AGE/CE"/>
</dbReference>
<accession>A0A7U4J7N9</accession>
<dbReference type="PANTHER" id="PTHR15108">
    <property type="entry name" value="N-ACYLGLUCOSAMINE-2-EPIMERASE"/>
    <property type="match status" value="1"/>
</dbReference>
<evidence type="ECO:0000313" key="3">
    <source>
        <dbReference type="EMBL" id="AJP71777.1"/>
    </source>
</evidence>
<dbReference type="Pfam" id="PF07221">
    <property type="entry name" value="GlcNAc_2-epim"/>
    <property type="match status" value="1"/>
</dbReference>
<dbReference type="AlphaFoldDB" id="A0A7U4J7N9"/>
<dbReference type="GO" id="GO:0005975">
    <property type="term" value="P:carbohydrate metabolic process"/>
    <property type="evidence" value="ECO:0007669"/>
    <property type="project" value="InterPro"/>
</dbReference>
<reference evidence="3 4" key="1">
    <citation type="journal article" date="2015" name="Int. J. Syst. Evol. Microbiol.">
        <title>Sphingomonas hengshuiensis sp. nov., isolated from lake wetland.</title>
        <authorList>
            <person name="Wei S."/>
            <person name="Wang T."/>
            <person name="Liu H."/>
            <person name="Zhang C."/>
            <person name="Guo J."/>
            <person name="Wang Q."/>
            <person name="Liang K."/>
            <person name="Zhang Z."/>
        </authorList>
    </citation>
    <scope>NUCLEOTIDE SEQUENCE [LARGE SCALE GENOMIC DNA]</scope>
    <source>
        <strain evidence="3 4">WHSC-8</strain>
    </source>
</reference>
<name>A0A7U4J7N9_9SPHN</name>
<proteinExistence type="inferred from homology"/>
<sequence length="366" mass="40311">MTQGSPQVWIDWLCRRALPLWSEAGYDAESGSFVERLALDGRPQWEVPRRVMVQARQIHVFATAAANGWFSGADELAMRAGDAMVARYWDADAGNGWAFSCTRQGAIVDARRDLYAHGFVLLALAGLVTLDAQPRHVALVHRTLAFLDRAMAHPAGGYAEQCPGVLPRRQNPHMHLLEAFLALHETGNCGDFRPRIAAMIDLFDRRFLSAEDDVLSEYYGEDWTPVDDGRAFEPGHHFEWAWLLARTAAITGIDMAGRIERLLRTAQRGVDARGGVVDQMGPGEPVAADYRLWPATEAAKAFDLPQGRAVRASGTSDVLAAAWQSFITPAIAGGWIDRVDPRGAPLVDHIPASSLYHICTALDYLR</sequence>
<dbReference type="OrthoDB" id="9806359at2"/>
<dbReference type="GO" id="GO:0016853">
    <property type="term" value="F:isomerase activity"/>
    <property type="evidence" value="ECO:0007669"/>
    <property type="project" value="UniProtKB-KW"/>
</dbReference>
<dbReference type="EMBL" id="CP010836">
    <property type="protein sequence ID" value="AJP71777.1"/>
    <property type="molecule type" value="Genomic_DNA"/>
</dbReference>
<dbReference type="Gene3D" id="1.50.10.10">
    <property type="match status" value="1"/>
</dbReference>
<evidence type="ECO:0000256" key="2">
    <source>
        <dbReference type="ARBA" id="ARBA00023235"/>
    </source>
</evidence>
<dbReference type="SUPFAM" id="SSF48208">
    <property type="entry name" value="Six-hairpin glycosidases"/>
    <property type="match status" value="1"/>
</dbReference>